<evidence type="ECO:0000259" key="2">
    <source>
        <dbReference type="PROSITE" id="PS50240"/>
    </source>
</evidence>
<dbReference type="PANTHER" id="PTHR24260:SF145">
    <property type="entry name" value="FI17609P1-RELATED"/>
    <property type="match status" value="1"/>
</dbReference>
<sequence>MGTAEEECISGTNASGIFGQYIGFTDVAQYLEWIYETAPINANDDPILGHPNIRLINQGKCGENEYTSEFPEESKAIIRQYLWMAALRHPFQNHEHLMKSRSHWVITTRVKFKIVLHRIDNQGYCLPPVQTTSIAEFFRKDRLILARLSTPAIIGRRDHIQAICLPVTPEQRDRVHPQYVLTGWKESGTDSKLLQRAVVDLIQLNECRQEMANVSYASAEEKNVTKSIICVRNVANPTKSPQCEDYQPGTVLQTVEKQSNRYSCTEFQIGISYCTQPERFIAIAEYMEWILDNIRP</sequence>
<comment type="similarity">
    <text evidence="1">Belongs to the peptidase S1 family. CLIP subfamily.</text>
</comment>
<dbReference type="PANTHER" id="PTHR24260">
    <property type="match status" value="1"/>
</dbReference>
<dbReference type="GO" id="GO:0004252">
    <property type="term" value="F:serine-type endopeptidase activity"/>
    <property type="evidence" value="ECO:0007669"/>
    <property type="project" value="InterPro"/>
</dbReference>
<organism evidence="3 4">
    <name type="scientific">Aedes aegypti</name>
    <name type="common">Yellowfever mosquito</name>
    <name type="synonym">Culex aegypti</name>
    <dbReference type="NCBI Taxonomy" id="7159"/>
    <lineage>
        <taxon>Eukaryota</taxon>
        <taxon>Metazoa</taxon>
        <taxon>Ecdysozoa</taxon>
        <taxon>Arthropoda</taxon>
        <taxon>Hexapoda</taxon>
        <taxon>Insecta</taxon>
        <taxon>Pterygota</taxon>
        <taxon>Neoptera</taxon>
        <taxon>Endopterygota</taxon>
        <taxon>Diptera</taxon>
        <taxon>Nematocera</taxon>
        <taxon>Culicoidea</taxon>
        <taxon>Culicidae</taxon>
        <taxon>Culicinae</taxon>
        <taxon>Aedini</taxon>
        <taxon>Aedes</taxon>
        <taxon>Stegomyia</taxon>
    </lineage>
</organism>
<dbReference type="InterPro" id="IPR001254">
    <property type="entry name" value="Trypsin_dom"/>
</dbReference>
<dbReference type="InterPro" id="IPR009003">
    <property type="entry name" value="Peptidase_S1_PA"/>
</dbReference>
<dbReference type="GO" id="GO:0006508">
    <property type="term" value="P:proteolysis"/>
    <property type="evidence" value="ECO:0007669"/>
    <property type="project" value="InterPro"/>
</dbReference>
<dbReference type="SUPFAM" id="SSF50494">
    <property type="entry name" value="Trypsin-like serine proteases"/>
    <property type="match status" value="1"/>
</dbReference>
<reference evidence="4" key="1">
    <citation type="submission" date="2017-06" db="EMBL/GenBank/DDBJ databases">
        <title>Aedes aegypti genome working group (AGWG) sequencing and assembly.</title>
        <authorList>
            <consortium name="Aedes aegypti Genome Working Group (AGWG)"/>
            <person name="Matthews B.J."/>
        </authorList>
    </citation>
    <scope>NUCLEOTIDE SEQUENCE [LARGE SCALE GENOMIC DNA]</scope>
    <source>
        <strain evidence="4">LVP_AGWG</strain>
    </source>
</reference>
<evidence type="ECO:0000313" key="4">
    <source>
        <dbReference type="Proteomes" id="UP000008820"/>
    </source>
</evidence>
<dbReference type="EnsemblMetazoa" id="AAEL021181-RA">
    <property type="protein sequence ID" value="AAEL021181-PA"/>
    <property type="gene ID" value="AAEL021181"/>
</dbReference>
<protein>
    <recommendedName>
        <fullName evidence="2">Peptidase S1 domain-containing protein</fullName>
    </recommendedName>
</protein>
<dbReference type="InterPro" id="IPR051333">
    <property type="entry name" value="CLIP_Serine_Protease"/>
</dbReference>
<keyword evidence="4" id="KW-1185">Reference proteome</keyword>
<gene>
    <name evidence="3" type="primary">110680870</name>
</gene>
<proteinExistence type="inferred from homology"/>
<dbReference type="AlphaFoldDB" id="A0A903VD33"/>
<feature type="domain" description="Peptidase S1" evidence="2">
    <location>
        <begin position="56"/>
        <end position="295"/>
    </location>
</feature>
<reference evidence="3" key="2">
    <citation type="submission" date="2022-10" db="UniProtKB">
        <authorList>
            <consortium name="EnsemblMetazoa"/>
        </authorList>
    </citation>
    <scope>IDENTIFICATION</scope>
    <source>
        <strain evidence="3">LVP_AGWG</strain>
    </source>
</reference>
<dbReference type="OrthoDB" id="6745943at2759"/>
<accession>A0A903VD33</accession>
<dbReference type="InterPro" id="IPR043504">
    <property type="entry name" value="Peptidase_S1_PA_chymotrypsin"/>
</dbReference>
<evidence type="ECO:0000313" key="3">
    <source>
        <dbReference type="EnsemblMetazoa" id="AAEL021181-PA"/>
    </source>
</evidence>
<name>A0A903VD33_AEDAE</name>
<dbReference type="PROSITE" id="PS50240">
    <property type="entry name" value="TRYPSIN_DOM"/>
    <property type="match status" value="1"/>
</dbReference>
<dbReference type="Gene3D" id="2.40.10.10">
    <property type="entry name" value="Trypsin-like serine proteases"/>
    <property type="match status" value="1"/>
</dbReference>
<dbReference type="Proteomes" id="UP000008820">
    <property type="component" value="Unassembled WGS sequence"/>
</dbReference>
<evidence type="ECO:0000256" key="1">
    <source>
        <dbReference type="ARBA" id="ARBA00024195"/>
    </source>
</evidence>
<dbReference type="SMART" id="SM00020">
    <property type="entry name" value="Tryp_SPc"/>
    <property type="match status" value="1"/>
</dbReference>